<dbReference type="Proteomes" id="UP001158049">
    <property type="component" value="Unassembled WGS sequence"/>
</dbReference>
<dbReference type="EMBL" id="FXUL01000006">
    <property type="protein sequence ID" value="SMP59381.1"/>
    <property type="molecule type" value="Genomic_DNA"/>
</dbReference>
<reference evidence="1 2" key="1">
    <citation type="submission" date="2017-05" db="EMBL/GenBank/DDBJ databases">
        <authorList>
            <person name="Varghese N."/>
            <person name="Submissions S."/>
        </authorList>
    </citation>
    <scope>NUCLEOTIDE SEQUENCE [LARGE SCALE GENOMIC DNA]</scope>
    <source>
        <strain evidence="1 2">DSM 26001</strain>
    </source>
</reference>
<sequence>MQVLYQEYVEYPGVKFFRCKPLWAVLTPEACSRNVSTKAVIQCARCLVGKHHVAMNMPQLQEEHDRKGRGYRGVEPARRCVRCDTATFRLLGGTICVSCYNRQRELQIGVNARGGVPRIAATRLHRAVCLVDLNGDALIIELDFCRGPKEAERVIQRQWPGGKLAEYEIQPAKTNTTKDALGQPLDAGMASVEYAEGRLLR</sequence>
<keyword evidence="2" id="KW-1185">Reference proteome</keyword>
<proteinExistence type="predicted"/>
<gene>
    <name evidence="1" type="ORF">SAMN06295970_10665</name>
</gene>
<evidence type="ECO:0000313" key="2">
    <source>
        <dbReference type="Proteomes" id="UP001158049"/>
    </source>
</evidence>
<evidence type="ECO:0000313" key="1">
    <source>
        <dbReference type="EMBL" id="SMP59381.1"/>
    </source>
</evidence>
<comment type="caution">
    <text evidence="1">The sequence shown here is derived from an EMBL/GenBank/DDBJ whole genome shotgun (WGS) entry which is preliminary data.</text>
</comment>
<name>A0ABY1Q5M4_9BURK</name>
<organism evidence="1 2">
    <name type="scientific">Noviherbaspirillum suwonense</name>
    <dbReference type="NCBI Taxonomy" id="1224511"/>
    <lineage>
        <taxon>Bacteria</taxon>
        <taxon>Pseudomonadati</taxon>
        <taxon>Pseudomonadota</taxon>
        <taxon>Betaproteobacteria</taxon>
        <taxon>Burkholderiales</taxon>
        <taxon>Oxalobacteraceae</taxon>
        <taxon>Noviherbaspirillum</taxon>
    </lineage>
</organism>
<protein>
    <submittedName>
        <fullName evidence="1">Uncharacterized protein</fullName>
    </submittedName>
</protein>
<accession>A0ABY1Q5M4</accession>